<dbReference type="EMBL" id="JAXCGZ010018891">
    <property type="protein sequence ID" value="KAK7067264.1"/>
    <property type="molecule type" value="Genomic_DNA"/>
</dbReference>
<keyword evidence="4" id="KW-1185">Reference proteome</keyword>
<dbReference type="GO" id="GO:0005634">
    <property type="term" value="C:nucleus"/>
    <property type="evidence" value="ECO:0007669"/>
    <property type="project" value="TreeGrafter"/>
</dbReference>
<evidence type="ECO:0000313" key="4">
    <source>
        <dbReference type="Proteomes" id="UP001381693"/>
    </source>
</evidence>
<feature type="region of interest" description="Disordered" evidence="1">
    <location>
        <begin position="1"/>
        <end position="106"/>
    </location>
</feature>
<dbReference type="GO" id="GO:0003712">
    <property type="term" value="F:transcription coregulator activity"/>
    <property type="evidence" value="ECO:0007669"/>
    <property type="project" value="TreeGrafter"/>
</dbReference>
<dbReference type="SUPFAM" id="SSF49265">
    <property type="entry name" value="Fibronectin type III"/>
    <property type="match status" value="1"/>
</dbReference>
<dbReference type="PANTHER" id="PTHR23210">
    <property type="entry name" value="ACTIVATING TRANSCRIPTION FACTOR 7 INTERACTING PROTEIN"/>
    <property type="match status" value="1"/>
</dbReference>
<feature type="region of interest" description="Disordered" evidence="1">
    <location>
        <begin position="407"/>
        <end position="429"/>
    </location>
</feature>
<comment type="caution">
    <text evidence="3">The sequence shown here is derived from an EMBL/GenBank/DDBJ whole genome shotgun (WGS) entry which is preliminary data.</text>
</comment>
<reference evidence="3 4" key="1">
    <citation type="submission" date="2023-11" db="EMBL/GenBank/DDBJ databases">
        <title>Halocaridina rubra genome assembly.</title>
        <authorList>
            <person name="Smith C."/>
        </authorList>
    </citation>
    <scope>NUCLEOTIDE SEQUENCE [LARGE SCALE GENOMIC DNA]</scope>
    <source>
        <strain evidence="3">EP-1</strain>
        <tissue evidence="3">Whole</tissue>
    </source>
</reference>
<gene>
    <name evidence="3" type="primary">ATF7IP</name>
    <name evidence="3" type="ORF">SK128_008118</name>
</gene>
<protein>
    <submittedName>
        <fullName evidence="3">Activating transcription factor 7-interacting protein 1</fullName>
    </submittedName>
</protein>
<sequence>MKAMDPGAPMISVPAGVIKELLNKSNTPSPTPASKSNTPTPPPPKRTPSPELGNTPGSDSSLPTERSNSEKHTNGEKENGDEVDSIINLEDNKNSKENKENSFILNTSVNENVDVPITNGNKRQIEDLDPKQDLKKVRYFGEDRNKNAEKEEEETKKIETNSLEDNDEIKMLSSSITLVKSDEKKLGEADVANTNATNKHSGMEMDTDTSSPIKAKSEYETDVKTKTDFDIVKPKKDYVPVNDVKKSSASPVTLDLEVIEDETIISEKTKLMNKVKKLSRKDLQKLIMNLFSEKILYQFELGRQKVLTEKLENTLEANRKKTVQFHKEIEDLRKVTNRLALEQASRKGQYVAPIKIKRSVGIQAAPHIINKGLQNAQGTSSTVKTIAPRTMNSGRFLNVAQNAGFHSKPLHTSGSVSVPSQQPGGRSTLGTSQTLVNTTVGALSHPAGTIGTTRSGQSLIMTQSAPGQMQAVPRPTTAGRTTIARPAGNMPAPGTLVRVPVTGAQLLAIPQSGGLVLLPNNGTAATLVVSQVSGVQTVNSPVVAQARTQTVTTTPRVTGNSFRPIPAATMASSQGQPKHPAPLPKTQAQQVAGTTKKLPPQPSLRLSHKDNSIVLSWTMAKTEDHETIASYQLYAYQEGSAPPCWTLWKKVGSVKALELPMACTLTQFMPGHVYHFAVRAVDIKSRLGPFSEPRSITLEKK</sequence>
<evidence type="ECO:0000256" key="1">
    <source>
        <dbReference type="SAM" id="MobiDB-lite"/>
    </source>
</evidence>
<dbReference type="PROSITE" id="PS50853">
    <property type="entry name" value="FN3"/>
    <property type="match status" value="1"/>
</dbReference>
<dbReference type="PANTHER" id="PTHR23210:SF26">
    <property type="entry name" value="ACTIVATING TRANSCRIPTION FACTOR 7-INTERACTING PROTEIN 1"/>
    <property type="match status" value="1"/>
</dbReference>
<evidence type="ECO:0000259" key="2">
    <source>
        <dbReference type="PROSITE" id="PS50853"/>
    </source>
</evidence>
<dbReference type="Proteomes" id="UP001381693">
    <property type="component" value="Unassembled WGS sequence"/>
</dbReference>
<feature type="compositionally biased region" description="Basic and acidic residues" evidence="1">
    <location>
        <begin position="67"/>
        <end position="80"/>
    </location>
</feature>
<dbReference type="GO" id="GO:0005667">
    <property type="term" value="C:transcription regulator complex"/>
    <property type="evidence" value="ECO:0007669"/>
    <property type="project" value="TreeGrafter"/>
</dbReference>
<name>A0AAN8WVR3_HALRR</name>
<feature type="compositionally biased region" description="Basic and acidic residues" evidence="1">
    <location>
        <begin position="90"/>
        <end position="100"/>
    </location>
</feature>
<feature type="compositionally biased region" description="Polar residues" evidence="1">
    <location>
        <begin position="410"/>
        <end position="429"/>
    </location>
</feature>
<dbReference type="GO" id="GO:0006355">
    <property type="term" value="P:regulation of DNA-templated transcription"/>
    <property type="evidence" value="ECO:0007669"/>
    <property type="project" value="TreeGrafter"/>
</dbReference>
<accession>A0AAN8WVR3</accession>
<dbReference type="AlphaFoldDB" id="A0AAN8WVR3"/>
<dbReference type="InterPro" id="IPR036116">
    <property type="entry name" value="FN3_sf"/>
</dbReference>
<dbReference type="CDD" id="cd00063">
    <property type="entry name" value="FN3"/>
    <property type="match status" value="1"/>
</dbReference>
<feature type="domain" description="Fibronectin type-III" evidence="2">
    <location>
        <begin position="599"/>
        <end position="701"/>
    </location>
</feature>
<feature type="compositionally biased region" description="Low complexity" evidence="1">
    <location>
        <begin position="23"/>
        <end position="38"/>
    </location>
</feature>
<dbReference type="InterPro" id="IPR056565">
    <property type="entry name" value="Fn3_ATF7IP"/>
</dbReference>
<feature type="region of interest" description="Disordered" evidence="1">
    <location>
        <begin position="554"/>
        <end position="605"/>
    </location>
</feature>
<dbReference type="Pfam" id="PF16794">
    <property type="entry name" value="fn3_4"/>
    <property type="match status" value="1"/>
</dbReference>
<organism evidence="3 4">
    <name type="scientific">Halocaridina rubra</name>
    <name type="common">Hawaiian red shrimp</name>
    <dbReference type="NCBI Taxonomy" id="373956"/>
    <lineage>
        <taxon>Eukaryota</taxon>
        <taxon>Metazoa</taxon>
        <taxon>Ecdysozoa</taxon>
        <taxon>Arthropoda</taxon>
        <taxon>Crustacea</taxon>
        <taxon>Multicrustacea</taxon>
        <taxon>Malacostraca</taxon>
        <taxon>Eumalacostraca</taxon>
        <taxon>Eucarida</taxon>
        <taxon>Decapoda</taxon>
        <taxon>Pleocyemata</taxon>
        <taxon>Caridea</taxon>
        <taxon>Atyoidea</taxon>
        <taxon>Atyidae</taxon>
        <taxon>Halocaridina</taxon>
    </lineage>
</organism>
<dbReference type="InterPro" id="IPR013783">
    <property type="entry name" value="Ig-like_fold"/>
</dbReference>
<evidence type="ECO:0000313" key="3">
    <source>
        <dbReference type="EMBL" id="KAK7067264.1"/>
    </source>
</evidence>
<proteinExistence type="predicted"/>
<dbReference type="InterPro" id="IPR026085">
    <property type="entry name" value="ATF7-int"/>
</dbReference>
<dbReference type="InterPro" id="IPR003961">
    <property type="entry name" value="FN3_dom"/>
</dbReference>
<dbReference type="Gene3D" id="2.60.40.10">
    <property type="entry name" value="Immunoglobulins"/>
    <property type="match status" value="1"/>
</dbReference>
<feature type="compositionally biased region" description="Polar residues" evidence="1">
    <location>
        <begin position="55"/>
        <end position="66"/>
    </location>
</feature>